<dbReference type="OrthoDB" id="2680554at2"/>
<name>A0A4Q7PJ90_9FIRM</name>
<organism evidence="2 3">
    <name type="scientific">Cuneatibacter caecimuris</name>
    <dbReference type="NCBI Taxonomy" id="1796618"/>
    <lineage>
        <taxon>Bacteria</taxon>
        <taxon>Bacillati</taxon>
        <taxon>Bacillota</taxon>
        <taxon>Clostridia</taxon>
        <taxon>Lachnospirales</taxon>
        <taxon>Lachnospiraceae</taxon>
        <taxon>Cuneatibacter</taxon>
    </lineage>
</organism>
<feature type="transmembrane region" description="Helical" evidence="1">
    <location>
        <begin position="12"/>
        <end position="32"/>
    </location>
</feature>
<gene>
    <name evidence="2" type="ORF">EV209_2039</name>
</gene>
<evidence type="ECO:0000313" key="2">
    <source>
        <dbReference type="EMBL" id="RZT00714.1"/>
    </source>
</evidence>
<proteinExistence type="predicted"/>
<evidence type="ECO:0000256" key="1">
    <source>
        <dbReference type="SAM" id="Phobius"/>
    </source>
</evidence>
<comment type="caution">
    <text evidence="2">The sequence shown here is derived from an EMBL/GenBank/DDBJ whole genome shotgun (WGS) entry which is preliminary data.</text>
</comment>
<feature type="transmembrane region" description="Helical" evidence="1">
    <location>
        <begin position="94"/>
        <end position="115"/>
    </location>
</feature>
<dbReference type="Proteomes" id="UP000292927">
    <property type="component" value="Unassembled WGS sequence"/>
</dbReference>
<dbReference type="RefSeq" id="WP_130435309.1">
    <property type="nucleotide sequence ID" value="NZ_SGXF01000003.1"/>
</dbReference>
<keyword evidence="3" id="KW-1185">Reference proteome</keyword>
<dbReference type="AlphaFoldDB" id="A0A4Q7PJ90"/>
<evidence type="ECO:0000313" key="3">
    <source>
        <dbReference type="Proteomes" id="UP000292927"/>
    </source>
</evidence>
<accession>A0A4Q7PJ90</accession>
<keyword evidence="1" id="KW-0472">Membrane</keyword>
<dbReference type="Pfam" id="PF11188">
    <property type="entry name" value="DUF2975"/>
    <property type="match status" value="1"/>
</dbReference>
<protein>
    <submittedName>
        <fullName evidence="2">DUF2975 family protein</fullName>
    </submittedName>
</protein>
<keyword evidence="1" id="KW-0812">Transmembrane</keyword>
<reference evidence="2 3" key="1">
    <citation type="submission" date="2019-02" db="EMBL/GenBank/DDBJ databases">
        <title>Genomic Encyclopedia of Type Strains, Phase IV (KMG-IV): sequencing the most valuable type-strain genomes for metagenomic binning, comparative biology and taxonomic classification.</title>
        <authorList>
            <person name="Goeker M."/>
        </authorList>
    </citation>
    <scope>NUCLEOTIDE SEQUENCE [LARGE SCALE GENOMIC DNA]</scope>
    <source>
        <strain evidence="2 3">DSM 29486</strain>
    </source>
</reference>
<keyword evidence="1" id="KW-1133">Transmembrane helix</keyword>
<sequence length="161" mass="17554">MEQKSLSRWLKVILAGLGCCGAVVYIYLIPVLGREIVQRYPELQLETAYRCWLGICWITAVPCYLVLLEGWKIAGEIGRDHSFSMNNARSLKHVSGLAAFDAAFFFAANIILLLLDMNHPGIAAGSMFVVFGGVAVAVAAASLSHLVQKAAKIQEENDLTI</sequence>
<dbReference type="InterPro" id="IPR021354">
    <property type="entry name" value="DUF2975"/>
</dbReference>
<dbReference type="EMBL" id="SGXF01000003">
    <property type="protein sequence ID" value="RZT00714.1"/>
    <property type="molecule type" value="Genomic_DNA"/>
</dbReference>
<feature type="transmembrane region" description="Helical" evidence="1">
    <location>
        <begin position="52"/>
        <end position="74"/>
    </location>
</feature>
<feature type="transmembrane region" description="Helical" evidence="1">
    <location>
        <begin position="121"/>
        <end position="143"/>
    </location>
</feature>